<feature type="transmembrane region" description="Helical" evidence="2">
    <location>
        <begin position="30"/>
        <end position="53"/>
    </location>
</feature>
<evidence type="ECO:0000313" key="3">
    <source>
        <dbReference type="EMBL" id="OSY53983.1"/>
    </source>
</evidence>
<protein>
    <submittedName>
        <fullName evidence="3">Uncharacterized protein</fullName>
    </submittedName>
</protein>
<dbReference type="Proteomes" id="UP000194318">
    <property type="component" value="Unassembled WGS sequence"/>
</dbReference>
<dbReference type="AlphaFoldDB" id="A0A1Y2P2D3"/>
<feature type="region of interest" description="Disordered" evidence="1">
    <location>
        <begin position="55"/>
        <end position="123"/>
    </location>
</feature>
<feature type="region of interest" description="Disordered" evidence="1">
    <location>
        <begin position="1"/>
        <end position="26"/>
    </location>
</feature>
<evidence type="ECO:0000256" key="1">
    <source>
        <dbReference type="SAM" id="MobiDB-lite"/>
    </source>
</evidence>
<reference evidence="3 4" key="1">
    <citation type="submission" date="2016-09" db="EMBL/GenBank/DDBJ databases">
        <title>Streptomyces fradiae DSM40063, a candidate organism with high potential of specific P450 cytochromes.</title>
        <authorList>
            <person name="Grumaz C."/>
            <person name="Vainshtein Y."/>
            <person name="Kirstahler P."/>
            <person name="Sohn K."/>
        </authorList>
    </citation>
    <scope>NUCLEOTIDE SEQUENCE [LARGE SCALE GENOMIC DNA]</scope>
    <source>
        <strain evidence="3 4">DSM 40063</strain>
    </source>
</reference>
<feature type="compositionally biased region" description="Pro residues" evidence="1">
    <location>
        <begin position="110"/>
        <end position="120"/>
    </location>
</feature>
<keyword evidence="2" id="KW-1133">Transmembrane helix</keyword>
<evidence type="ECO:0000313" key="4">
    <source>
        <dbReference type="Proteomes" id="UP000194318"/>
    </source>
</evidence>
<feature type="compositionally biased region" description="Low complexity" evidence="1">
    <location>
        <begin position="87"/>
        <end position="109"/>
    </location>
</feature>
<organism evidence="3 4">
    <name type="scientific">Streptomyces fradiae ATCC 10745 = DSM 40063</name>
    <dbReference type="NCBI Taxonomy" id="1319510"/>
    <lineage>
        <taxon>Bacteria</taxon>
        <taxon>Bacillati</taxon>
        <taxon>Actinomycetota</taxon>
        <taxon>Actinomycetes</taxon>
        <taxon>Kitasatosporales</taxon>
        <taxon>Streptomycetaceae</taxon>
        <taxon>Streptomyces</taxon>
    </lineage>
</organism>
<keyword evidence="2" id="KW-0812">Transmembrane</keyword>
<feature type="compositionally biased region" description="Basic and acidic residues" evidence="1">
    <location>
        <begin position="55"/>
        <end position="64"/>
    </location>
</feature>
<dbReference type="EMBL" id="MIFZ01000039">
    <property type="protein sequence ID" value="OSY53983.1"/>
    <property type="molecule type" value="Genomic_DNA"/>
</dbReference>
<feature type="region of interest" description="Disordered" evidence="1">
    <location>
        <begin position="136"/>
        <end position="156"/>
    </location>
</feature>
<feature type="compositionally biased region" description="Polar residues" evidence="1">
    <location>
        <begin position="66"/>
        <end position="82"/>
    </location>
</feature>
<name>A0A1Y2P2D3_STRFR</name>
<evidence type="ECO:0000256" key="2">
    <source>
        <dbReference type="SAM" id="Phobius"/>
    </source>
</evidence>
<proteinExistence type="predicted"/>
<gene>
    <name evidence="3" type="ORF">BG846_00329</name>
</gene>
<keyword evidence="2" id="KW-0472">Membrane</keyword>
<accession>A0A1Y2P2D3</accession>
<sequence length="244" mass="24649">MVGAAPYGPGAPGAPVPQAPAPAPKRKSRAALVAVAAIVAFAVAGGATAYALLKDSGKEDRAGRTQDASSGTPKPATETDTAGQGDGAPAGDSTGADAGADGGEASPSAPADPPAAPPEPVEYKGIDLTEGYELTLADDPLKPKREGGDIDYGTSGLSTSDGGRLVMLRNGQAGTLETCLNETRYTRYIRDSQMTKGSRVCLQNGAGDVALLTVLGFSPESDPSDYITLDVTVWRGAMDVEQPS</sequence>
<comment type="caution">
    <text evidence="3">The sequence shown here is derived from an EMBL/GenBank/DDBJ whole genome shotgun (WGS) entry which is preliminary data.</text>
</comment>
<feature type="compositionally biased region" description="Basic and acidic residues" evidence="1">
    <location>
        <begin position="139"/>
        <end position="148"/>
    </location>
</feature>
<feature type="compositionally biased region" description="Pro residues" evidence="1">
    <location>
        <begin position="12"/>
        <end position="23"/>
    </location>
</feature>